<dbReference type="RefSeq" id="WP_189699894.1">
    <property type="nucleotide sequence ID" value="NZ_BMTA01000015.1"/>
</dbReference>
<dbReference type="SUPFAM" id="SSF46785">
    <property type="entry name" value="Winged helix' DNA-binding domain"/>
    <property type="match status" value="1"/>
</dbReference>
<evidence type="ECO:0000256" key="3">
    <source>
        <dbReference type="ARBA" id="ARBA00023163"/>
    </source>
</evidence>
<dbReference type="GO" id="GO:0003700">
    <property type="term" value="F:DNA-binding transcription factor activity"/>
    <property type="evidence" value="ECO:0007669"/>
    <property type="project" value="InterPro"/>
</dbReference>
<dbReference type="PRINTS" id="PR00598">
    <property type="entry name" value="HTHMARR"/>
</dbReference>
<dbReference type="InterPro" id="IPR036388">
    <property type="entry name" value="WH-like_DNA-bd_sf"/>
</dbReference>
<feature type="domain" description="HTH marR-type" evidence="4">
    <location>
        <begin position="19"/>
        <end position="151"/>
    </location>
</feature>
<evidence type="ECO:0000313" key="5">
    <source>
        <dbReference type="EMBL" id="QOV43830.1"/>
    </source>
</evidence>
<gene>
    <name evidence="5" type="ORF">IPT68_29755</name>
</gene>
<evidence type="ECO:0000256" key="1">
    <source>
        <dbReference type="ARBA" id="ARBA00023015"/>
    </source>
</evidence>
<dbReference type="KEGG" id="schf:IPT68_29755"/>
<dbReference type="PROSITE" id="PS50995">
    <property type="entry name" value="HTH_MARR_2"/>
    <property type="match status" value="1"/>
</dbReference>
<dbReference type="PANTHER" id="PTHR42756:SF1">
    <property type="entry name" value="TRANSCRIPTIONAL REPRESSOR OF EMRAB OPERON"/>
    <property type="match status" value="1"/>
</dbReference>
<proteinExistence type="predicted"/>
<keyword evidence="1" id="KW-0805">Transcription regulation</keyword>
<dbReference type="PANTHER" id="PTHR42756">
    <property type="entry name" value="TRANSCRIPTIONAL REGULATOR, MARR"/>
    <property type="match status" value="1"/>
</dbReference>
<reference evidence="5 6" key="1">
    <citation type="submission" date="2020-10" db="EMBL/GenBank/DDBJ databases">
        <title>Streptomyces chromofuscus complate genome analysis.</title>
        <authorList>
            <person name="Anwar N."/>
        </authorList>
    </citation>
    <scope>NUCLEOTIDE SEQUENCE [LARGE SCALE GENOMIC DNA]</scope>
    <source>
        <strain evidence="5 6">DSM 40273</strain>
    </source>
</reference>
<evidence type="ECO:0000313" key="6">
    <source>
        <dbReference type="Proteomes" id="UP000594008"/>
    </source>
</evidence>
<dbReference type="AlphaFoldDB" id="A0A7M2T569"/>
<dbReference type="EMBL" id="CP063374">
    <property type="protein sequence ID" value="QOV43830.1"/>
    <property type="molecule type" value="Genomic_DNA"/>
</dbReference>
<protein>
    <submittedName>
        <fullName evidence="5">Winged helix-turn-helix transcriptional regulator</fullName>
    </submittedName>
</protein>
<evidence type="ECO:0000256" key="2">
    <source>
        <dbReference type="ARBA" id="ARBA00023125"/>
    </source>
</evidence>
<name>A0A7M2T569_STRCW</name>
<dbReference type="GO" id="GO:0003677">
    <property type="term" value="F:DNA binding"/>
    <property type="evidence" value="ECO:0007669"/>
    <property type="project" value="UniProtKB-KW"/>
</dbReference>
<dbReference type="Proteomes" id="UP000594008">
    <property type="component" value="Chromosome"/>
</dbReference>
<keyword evidence="6" id="KW-1185">Reference proteome</keyword>
<dbReference type="Pfam" id="PF01047">
    <property type="entry name" value="MarR"/>
    <property type="match status" value="1"/>
</dbReference>
<dbReference type="SMART" id="SM00347">
    <property type="entry name" value="HTH_MARR"/>
    <property type="match status" value="1"/>
</dbReference>
<sequence length="179" mass="20071">MSTATNRPQEQEHLTRQRGTNFGWSLGMVLRRWHEYVEVALQDLPHGSRGYHILAVVVHEEVPTQGALATRLVIDRSVMTYLIDDLESAGLIERQRDPRDRRARRIVATELGRQALAAAEARVAHAEDQVLRGLPEEQRDMFRDAVERAAEHIVTVTPETDPCLAVESVLPQPEGTAGP</sequence>
<organism evidence="5 6">
    <name type="scientific">Streptomyces chromofuscus</name>
    <dbReference type="NCBI Taxonomy" id="42881"/>
    <lineage>
        <taxon>Bacteria</taxon>
        <taxon>Bacillati</taxon>
        <taxon>Actinomycetota</taxon>
        <taxon>Actinomycetes</taxon>
        <taxon>Kitasatosporales</taxon>
        <taxon>Streptomycetaceae</taxon>
        <taxon>Streptomyces</taxon>
    </lineage>
</organism>
<evidence type="ECO:0000259" key="4">
    <source>
        <dbReference type="PROSITE" id="PS50995"/>
    </source>
</evidence>
<keyword evidence="2" id="KW-0238">DNA-binding</keyword>
<keyword evidence="3" id="KW-0804">Transcription</keyword>
<dbReference type="Gene3D" id="1.10.10.10">
    <property type="entry name" value="Winged helix-like DNA-binding domain superfamily/Winged helix DNA-binding domain"/>
    <property type="match status" value="1"/>
</dbReference>
<dbReference type="InterPro" id="IPR036390">
    <property type="entry name" value="WH_DNA-bd_sf"/>
</dbReference>
<accession>A0A7M2T569</accession>
<dbReference type="InterPro" id="IPR000835">
    <property type="entry name" value="HTH_MarR-typ"/>
</dbReference>